<dbReference type="EMBL" id="JACIIG010000010">
    <property type="protein sequence ID" value="MBB4569817.1"/>
    <property type="molecule type" value="Genomic_DNA"/>
</dbReference>
<organism evidence="2 3">
    <name type="scientific">Rhizobium leucaenae</name>
    <dbReference type="NCBI Taxonomy" id="29450"/>
    <lineage>
        <taxon>Bacteria</taxon>
        <taxon>Pseudomonadati</taxon>
        <taxon>Pseudomonadota</taxon>
        <taxon>Alphaproteobacteria</taxon>
        <taxon>Hyphomicrobiales</taxon>
        <taxon>Rhizobiaceae</taxon>
        <taxon>Rhizobium/Agrobacterium group</taxon>
        <taxon>Rhizobium</taxon>
    </lineage>
</organism>
<keyword evidence="2" id="KW-0645">Protease</keyword>
<feature type="chain" id="PRO_5031396377" evidence="1">
    <location>
        <begin position="27"/>
        <end position="206"/>
    </location>
</feature>
<dbReference type="GO" id="GO:0006508">
    <property type="term" value="P:proteolysis"/>
    <property type="evidence" value="ECO:0007669"/>
    <property type="project" value="UniProtKB-KW"/>
</dbReference>
<dbReference type="PIRSF" id="PIRSF010521">
    <property type="entry name" value="DUF922_bac"/>
    <property type="match status" value="1"/>
</dbReference>
<evidence type="ECO:0000313" key="2">
    <source>
        <dbReference type="EMBL" id="MBB4569817.1"/>
    </source>
</evidence>
<dbReference type="RefSeq" id="WP_028753030.1">
    <property type="nucleotide sequence ID" value="NZ_JACIIG010000010.1"/>
</dbReference>
<dbReference type="InterPro" id="IPR010321">
    <property type="entry name" value="DUF922"/>
</dbReference>
<keyword evidence="1" id="KW-0732">Signal</keyword>
<gene>
    <name evidence="2" type="ORF">GGE60_003945</name>
</gene>
<name>A0A7W6ZX19_9HYPH</name>
<dbReference type="GO" id="GO:0008233">
    <property type="term" value="F:peptidase activity"/>
    <property type="evidence" value="ECO:0007669"/>
    <property type="project" value="UniProtKB-KW"/>
</dbReference>
<reference evidence="2 3" key="1">
    <citation type="submission" date="2020-08" db="EMBL/GenBank/DDBJ databases">
        <title>Genomic Encyclopedia of Type Strains, Phase IV (KMG-V): Genome sequencing to study the core and pangenomes of soil and plant-associated prokaryotes.</title>
        <authorList>
            <person name="Whitman W."/>
        </authorList>
    </citation>
    <scope>NUCLEOTIDE SEQUENCE [LARGE SCALE GENOMIC DNA]</scope>
    <source>
        <strain evidence="2 3">SEMIA 492</strain>
    </source>
</reference>
<proteinExistence type="predicted"/>
<dbReference type="Proteomes" id="UP000543836">
    <property type="component" value="Unassembled WGS sequence"/>
</dbReference>
<accession>A0A7W6ZX19</accession>
<dbReference type="OrthoDB" id="7888967at2"/>
<evidence type="ECO:0000256" key="1">
    <source>
        <dbReference type="SAM" id="SignalP"/>
    </source>
</evidence>
<protein>
    <submittedName>
        <fullName evidence="2">Putative secreted Zn-dependent protease</fullName>
    </submittedName>
</protein>
<feature type="signal peptide" evidence="1">
    <location>
        <begin position="1"/>
        <end position="26"/>
    </location>
</feature>
<evidence type="ECO:0000313" key="3">
    <source>
        <dbReference type="Proteomes" id="UP000543836"/>
    </source>
</evidence>
<keyword evidence="2" id="KW-0378">Hydrolase</keyword>
<keyword evidence="3" id="KW-1185">Reference proteome</keyword>
<comment type="caution">
    <text evidence="2">The sequence shown here is derived from an EMBL/GenBank/DDBJ whole genome shotgun (WGS) entry which is preliminary data.</text>
</comment>
<dbReference type="Pfam" id="PF06037">
    <property type="entry name" value="DUF922"/>
    <property type="match status" value="1"/>
</dbReference>
<sequence length="206" mass="23200">MPFAPRQIRVSLILLLLCGLSSGADAEVIARKSVSYFDIKGNSADALDAALNAHGPVTMGSSSRHPGATKVRFGGNATYSERNGRCYIADVKITVDTEIILPRWRDRRHASRQLSMIWDTLSADIRRHEDRHAEIAREHARRMEKSILALPPAKDCDALQDKANDVTTQETQLHDEDQARFDKIEAINFQSRIQRLMTYRSQQTGE</sequence>
<dbReference type="AlphaFoldDB" id="A0A7W6ZX19"/>